<evidence type="ECO:0000313" key="3">
    <source>
        <dbReference type="Proteomes" id="UP000216345"/>
    </source>
</evidence>
<dbReference type="EMBL" id="NNRK01000020">
    <property type="protein sequence ID" value="OYR17240.1"/>
    <property type="molecule type" value="Genomic_DNA"/>
</dbReference>
<gene>
    <name evidence="2" type="ORF">CEV32_4080</name>
</gene>
<dbReference type="RefSeq" id="WP_235818727.1">
    <property type="nucleotide sequence ID" value="NZ_JBHEEL010000012.1"/>
</dbReference>
<dbReference type="AlphaFoldDB" id="A0A256FR61"/>
<dbReference type="Proteomes" id="UP000216345">
    <property type="component" value="Unassembled WGS sequence"/>
</dbReference>
<proteinExistence type="predicted"/>
<accession>A0A256FR61</accession>
<protein>
    <submittedName>
        <fullName evidence="2">Uncharacterized protein</fullName>
    </submittedName>
</protein>
<feature type="region of interest" description="Disordered" evidence="1">
    <location>
        <begin position="1"/>
        <end position="24"/>
    </location>
</feature>
<comment type="caution">
    <text evidence="2">The sequence shown here is derived from an EMBL/GenBank/DDBJ whole genome shotgun (WGS) entry which is preliminary data.</text>
</comment>
<keyword evidence="3" id="KW-1185">Reference proteome</keyword>
<sequence length="64" mass="6923">MDDIADEASDRQMQFDPSARTRQIGDHPRIAAMNAMGGRTAFGTLATWGLTVCGDDDRIGCVVH</sequence>
<reference evidence="2 3" key="1">
    <citation type="submission" date="2017-07" db="EMBL/GenBank/DDBJ databases">
        <title>Phylogenetic study on the rhizospheric bacterium Ochrobactrum sp. A44.</title>
        <authorList>
            <person name="Krzyzanowska D.M."/>
            <person name="Ossowicki A."/>
            <person name="Rajewska M."/>
            <person name="Maciag T."/>
            <person name="Kaczynski Z."/>
            <person name="Czerwicka M."/>
            <person name="Jafra S."/>
        </authorList>
    </citation>
    <scope>NUCLEOTIDE SEQUENCE [LARGE SCALE GENOMIC DNA]</scope>
    <source>
        <strain evidence="2 3">PR17</strain>
    </source>
</reference>
<evidence type="ECO:0000313" key="2">
    <source>
        <dbReference type="EMBL" id="OYR17240.1"/>
    </source>
</evidence>
<name>A0A256FR61_9HYPH</name>
<evidence type="ECO:0000256" key="1">
    <source>
        <dbReference type="SAM" id="MobiDB-lite"/>
    </source>
</evidence>
<organism evidence="2 3">
    <name type="scientific">Brucella rhizosphaerae</name>
    <dbReference type="NCBI Taxonomy" id="571254"/>
    <lineage>
        <taxon>Bacteria</taxon>
        <taxon>Pseudomonadati</taxon>
        <taxon>Pseudomonadota</taxon>
        <taxon>Alphaproteobacteria</taxon>
        <taxon>Hyphomicrobiales</taxon>
        <taxon>Brucellaceae</taxon>
        <taxon>Brucella/Ochrobactrum group</taxon>
        <taxon>Brucella</taxon>
    </lineage>
</organism>